<feature type="region of interest" description="Disordered" evidence="7">
    <location>
        <begin position="1"/>
        <end position="31"/>
    </location>
</feature>
<dbReference type="PANTHER" id="PTHR15316">
    <property type="entry name" value="SPLICEOSOME ASSOCIATED PROTEIN 114/SWAP SPLICING FACTOR-RELATED"/>
    <property type="match status" value="1"/>
</dbReference>
<evidence type="ECO:0000259" key="8">
    <source>
        <dbReference type="PROSITE" id="PS50128"/>
    </source>
</evidence>
<feature type="compositionally biased region" description="Basic and acidic residues" evidence="7">
    <location>
        <begin position="357"/>
        <end position="385"/>
    </location>
</feature>
<keyword evidence="2" id="KW-0507">mRNA processing</keyword>
<organism evidence="9 10">
    <name type="scientific">Trichomonascus ciferrii</name>
    <dbReference type="NCBI Taxonomy" id="44093"/>
    <lineage>
        <taxon>Eukaryota</taxon>
        <taxon>Fungi</taxon>
        <taxon>Dikarya</taxon>
        <taxon>Ascomycota</taxon>
        <taxon>Saccharomycotina</taxon>
        <taxon>Dipodascomycetes</taxon>
        <taxon>Dipodascales</taxon>
        <taxon>Trichomonascaceae</taxon>
        <taxon>Trichomonascus</taxon>
        <taxon>Trichomonascus ciferrii complex</taxon>
    </lineage>
</organism>
<dbReference type="EMBL" id="SWFS01000539">
    <property type="protein sequence ID" value="KAA8898671.1"/>
    <property type="molecule type" value="Genomic_DNA"/>
</dbReference>
<evidence type="ECO:0000256" key="2">
    <source>
        <dbReference type="ARBA" id="ARBA00022664"/>
    </source>
</evidence>
<keyword evidence="6" id="KW-0539">Nucleus</keyword>
<evidence type="ECO:0000256" key="1">
    <source>
        <dbReference type="ARBA" id="ARBA00004123"/>
    </source>
</evidence>
<keyword evidence="3" id="KW-0747">Spliceosome</keyword>
<accession>A0A642UGP6</accession>
<evidence type="ECO:0000256" key="4">
    <source>
        <dbReference type="ARBA" id="ARBA00022737"/>
    </source>
</evidence>
<dbReference type="OrthoDB" id="447637at2759"/>
<dbReference type="VEuPathDB" id="FungiDB:TRICI_006488"/>
<evidence type="ECO:0000256" key="5">
    <source>
        <dbReference type="ARBA" id="ARBA00023187"/>
    </source>
</evidence>
<protein>
    <recommendedName>
        <fullName evidence="8">SURP motif domain-containing protein</fullName>
    </recommendedName>
</protein>
<evidence type="ECO:0000256" key="6">
    <source>
        <dbReference type="ARBA" id="ARBA00023242"/>
    </source>
</evidence>
<feature type="compositionally biased region" description="Basic and acidic residues" evidence="7">
    <location>
        <begin position="338"/>
        <end position="349"/>
    </location>
</feature>
<reference evidence="9" key="1">
    <citation type="journal article" date="2019" name="G3 (Bethesda)">
        <title>Genome Assemblies of Two Rare Opportunistic Yeast Pathogens: Diutina rugosa (syn. Candida rugosa) and Trichomonascus ciferrii (syn. Candida ciferrii).</title>
        <authorList>
            <person name="Mixao V."/>
            <person name="Saus E."/>
            <person name="Hansen A.P."/>
            <person name="Lass-Florl C."/>
            <person name="Gabaldon T."/>
        </authorList>
    </citation>
    <scope>NUCLEOTIDE SEQUENCE</scope>
    <source>
        <strain evidence="9">CBS 4856</strain>
    </source>
</reference>
<evidence type="ECO:0000313" key="10">
    <source>
        <dbReference type="Proteomes" id="UP000761534"/>
    </source>
</evidence>
<feature type="compositionally biased region" description="Low complexity" evidence="7">
    <location>
        <begin position="235"/>
        <end position="246"/>
    </location>
</feature>
<evidence type="ECO:0000256" key="3">
    <source>
        <dbReference type="ARBA" id="ARBA00022728"/>
    </source>
</evidence>
<feature type="compositionally biased region" description="Polar residues" evidence="7">
    <location>
        <begin position="12"/>
        <end position="24"/>
    </location>
</feature>
<keyword evidence="10" id="KW-1185">Reference proteome</keyword>
<dbReference type="Pfam" id="PF12230">
    <property type="entry name" value="PRP21_like_P"/>
    <property type="match status" value="1"/>
</dbReference>
<dbReference type="PROSITE" id="PS50128">
    <property type="entry name" value="SURP"/>
    <property type="match status" value="1"/>
</dbReference>
<sequence length="392" mass="45157">MAEYAAGRGETNEPSKVNGDSTVAVTPKGPKEPESFEFCAKMPPMSAQDLDIIKLTALHVARNGRKFLSTLSHKEGKNYQFDFLKRSHSLNPLYSALVEQYEKVLRPDQVILDKIERGVNKKYVALENAKTRAEWEAHQRQQRKKREEEEEEERIAYAQIDWHDFTVVETIVFTTADYEANLPPPTNLAQLQFASLEEKKLGTYKIEEAPPDYEPDQEEQKPRPPAPTIHEAQPTTVHTTSNSNKKNNVKVRPAGTSRRDKLRNKGQNKPTFISPLTGESVPEDQYNDHMRISQMDPNWKKTKEIEQARMSTSNLPSVNIEENLKRYASSRGETPEEEERRKRAARDEVQWDGYTASKERALQEARSKVSSEEEKRQLERQRQRENAIGPRK</sequence>
<name>A0A642UGP6_9ASCO</name>
<dbReference type="GO" id="GO:0045292">
    <property type="term" value="P:mRNA cis splicing, via spliceosome"/>
    <property type="evidence" value="ECO:0007669"/>
    <property type="project" value="InterPro"/>
</dbReference>
<dbReference type="FunFam" id="1.10.10.790:FF:000001">
    <property type="entry name" value="Splicing factor 3a, subunit 1"/>
    <property type="match status" value="1"/>
</dbReference>
<gene>
    <name evidence="9" type="ORF">TRICI_006488</name>
</gene>
<dbReference type="GO" id="GO:0071013">
    <property type="term" value="C:catalytic step 2 spliceosome"/>
    <property type="evidence" value="ECO:0007669"/>
    <property type="project" value="TreeGrafter"/>
</dbReference>
<dbReference type="GO" id="GO:0005686">
    <property type="term" value="C:U2 snRNP"/>
    <property type="evidence" value="ECO:0007669"/>
    <property type="project" value="TreeGrafter"/>
</dbReference>
<dbReference type="SUPFAM" id="SSF109905">
    <property type="entry name" value="Surp module (SWAP domain)"/>
    <property type="match status" value="1"/>
</dbReference>
<dbReference type="InterPro" id="IPR035967">
    <property type="entry name" value="SWAP/Surp_sf"/>
</dbReference>
<keyword evidence="4" id="KW-0677">Repeat</keyword>
<feature type="region of interest" description="Disordered" evidence="7">
    <location>
        <begin position="208"/>
        <end position="285"/>
    </location>
</feature>
<dbReference type="SMART" id="SM00648">
    <property type="entry name" value="SWAP"/>
    <property type="match status" value="1"/>
</dbReference>
<feature type="region of interest" description="Disordered" evidence="7">
    <location>
        <begin position="308"/>
        <end position="392"/>
    </location>
</feature>
<feature type="domain" description="SURP motif" evidence="8">
    <location>
        <begin position="52"/>
        <end position="94"/>
    </location>
</feature>
<dbReference type="InterPro" id="IPR045146">
    <property type="entry name" value="SF3A1"/>
</dbReference>
<evidence type="ECO:0000256" key="7">
    <source>
        <dbReference type="SAM" id="MobiDB-lite"/>
    </source>
</evidence>
<dbReference type="AlphaFoldDB" id="A0A642UGP6"/>
<dbReference type="GO" id="GO:0000381">
    <property type="term" value="P:regulation of alternative mRNA splicing, via spliceosome"/>
    <property type="evidence" value="ECO:0007669"/>
    <property type="project" value="TreeGrafter"/>
</dbReference>
<dbReference type="GO" id="GO:0071004">
    <property type="term" value="C:U2-type prespliceosome"/>
    <property type="evidence" value="ECO:0007669"/>
    <property type="project" value="TreeGrafter"/>
</dbReference>
<dbReference type="Gene3D" id="1.10.10.790">
    <property type="entry name" value="Surp module"/>
    <property type="match status" value="1"/>
</dbReference>
<comment type="caution">
    <text evidence="9">The sequence shown here is derived from an EMBL/GenBank/DDBJ whole genome shotgun (WGS) entry which is preliminary data.</text>
</comment>
<keyword evidence="5" id="KW-0508">mRNA splicing</keyword>
<dbReference type="InterPro" id="IPR000061">
    <property type="entry name" value="Surp"/>
</dbReference>
<dbReference type="Proteomes" id="UP000761534">
    <property type="component" value="Unassembled WGS sequence"/>
</dbReference>
<dbReference type="GO" id="GO:0003723">
    <property type="term" value="F:RNA binding"/>
    <property type="evidence" value="ECO:0007669"/>
    <property type="project" value="InterPro"/>
</dbReference>
<dbReference type="InterPro" id="IPR022030">
    <property type="entry name" value="SF3A1_dom"/>
</dbReference>
<dbReference type="Pfam" id="PF01805">
    <property type="entry name" value="Surp"/>
    <property type="match status" value="1"/>
</dbReference>
<comment type="subcellular location">
    <subcellularLocation>
        <location evidence="1">Nucleus</location>
    </subcellularLocation>
</comment>
<dbReference type="PANTHER" id="PTHR15316:SF1">
    <property type="entry name" value="SPLICING FACTOR 3A SUBUNIT 1"/>
    <property type="match status" value="1"/>
</dbReference>
<evidence type="ECO:0000313" key="9">
    <source>
        <dbReference type="EMBL" id="KAA8898671.1"/>
    </source>
</evidence>
<proteinExistence type="predicted"/>